<dbReference type="InterPro" id="IPR029069">
    <property type="entry name" value="HotDog_dom_sf"/>
</dbReference>
<feature type="region of interest" description="Disordered" evidence="1">
    <location>
        <begin position="292"/>
        <end position="317"/>
    </location>
</feature>
<name>A0A6J4NAU6_9ACTN</name>
<dbReference type="AlphaFoldDB" id="A0A6J4NAU6"/>
<sequence>MEGREQPPRKRGVAAPIVCCAMATLTIAPRFCGPTGSGNGGYVAGALAAHAHHPEGIVTVSLRRPPPLGRELRLDPPPPAEPAERLDGNGRADRTNEAAGSSSADRADGDTRLYDGDHLVAVARPGRFEQPPVDSVTLPVARAAEPTYRGYVDHPFPECFVCGTDRVAGDGLRLAPGATSPGHSACTWVPDAGLANGARTGRVALEYVWSALDCPSAWASDLQQRPLVLGTITAECSEPPVAGRAHVVVGRLLAESGRKTFTASALYDPDGRLLGRAEQVWIAVDPATFSRPAVTSTSATTSTAATTSTDVPGRMRR</sequence>
<gene>
    <name evidence="2" type="ORF">AVDCRST_MAG21-1813</name>
</gene>
<feature type="region of interest" description="Disordered" evidence="1">
    <location>
        <begin position="60"/>
        <end position="112"/>
    </location>
</feature>
<reference evidence="2" key="1">
    <citation type="submission" date="2020-02" db="EMBL/GenBank/DDBJ databases">
        <authorList>
            <person name="Meier V. D."/>
        </authorList>
    </citation>
    <scope>NUCLEOTIDE SEQUENCE</scope>
    <source>
        <strain evidence="2">AVDCRST_MAG21</strain>
    </source>
</reference>
<protein>
    <recommendedName>
        <fullName evidence="3">Thioesterase domain-containing protein</fullName>
    </recommendedName>
</protein>
<dbReference type="EMBL" id="CADCUL010000156">
    <property type="protein sequence ID" value="CAA9382643.1"/>
    <property type="molecule type" value="Genomic_DNA"/>
</dbReference>
<feature type="compositionally biased region" description="Basic and acidic residues" evidence="1">
    <location>
        <begin position="82"/>
        <end position="96"/>
    </location>
</feature>
<dbReference type="Gene3D" id="3.10.129.10">
    <property type="entry name" value="Hotdog Thioesterase"/>
    <property type="match status" value="1"/>
</dbReference>
<accession>A0A6J4NAU6</accession>
<organism evidence="2">
    <name type="scientific">uncultured Nocardioidaceae bacterium</name>
    <dbReference type="NCBI Taxonomy" id="253824"/>
    <lineage>
        <taxon>Bacteria</taxon>
        <taxon>Bacillati</taxon>
        <taxon>Actinomycetota</taxon>
        <taxon>Actinomycetes</taxon>
        <taxon>Propionibacteriales</taxon>
        <taxon>Nocardioidaceae</taxon>
        <taxon>environmental samples</taxon>
    </lineage>
</organism>
<proteinExistence type="predicted"/>
<feature type="compositionally biased region" description="Low complexity" evidence="1">
    <location>
        <begin position="295"/>
        <end position="309"/>
    </location>
</feature>
<dbReference type="SUPFAM" id="SSF54637">
    <property type="entry name" value="Thioesterase/thiol ester dehydrase-isomerase"/>
    <property type="match status" value="1"/>
</dbReference>
<evidence type="ECO:0008006" key="3">
    <source>
        <dbReference type="Google" id="ProtNLM"/>
    </source>
</evidence>
<evidence type="ECO:0000256" key="1">
    <source>
        <dbReference type="SAM" id="MobiDB-lite"/>
    </source>
</evidence>
<evidence type="ECO:0000313" key="2">
    <source>
        <dbReference type="EMBL" id="CAA9382643.1"/>
    </source>
</evidence>